<reference evidence="11" key="2">
    <citation type="submission" date="2011-02" db="EMBL/GenBank/DDBJ databases">
        <title>The complete genome of Pedobacter saltans DSM 12145.</title>
        <authorList>
            <consortium name="US DOE Joint Genome Institute (JGI-PGF)"/>
            <person name="Lucas S."/>
            <person name="Copeland A."/>
            <person name="Lapidus A."/>
            <person name="Bruce D."/>
            <person name="Goodwin L."/>
            <person name="Pitluck S."/>
            <person name="Kyrpides N."/>
            <person name="Mavromatis K."/>
            <person name="Pagani I."/>
            <person name="Ivanova N."/>
            <person name="Ovchinnikova G."/>
            <person name="Lu M."/>
            <person name="Detter J.C."/>
            <person name="Han C."/>
            <person name="Land M."/>
            <person name="Hauser L."/>
            <person name="Markowitz V."/>
            <person name="Cheng J.-F."/>
            <person name="Hugenholtz P."/>
            <person name="Woyke T."/>
            <person name="Wu D."/>
            <person name="Tindall B."/>
            <person name="Pomrenke H.G."/>
            <person name="Brambilla E."/>
            <person name="Klenk H.-P."/>
            <person name="Eisen J.A."/>
        </authorList>
    </citation>
    <scope>NUCLEOTIDE SEQUENCE [LARGE SCALE GENOMIC DNA]</scope>
    <source>
        <strain evidence="11">ATCC 51119 / DSM 12145 / JCM 21818 / LMG 10337 / NBRC 100064 / NCIMB 13643</strain>
    </source>
</reference>
<dbReference type="Gene3D" id="2.60.40.10">
    <property type="entry name" value="Immunoglobulins"/>
    <property type="match status" value="3"/>
</dbReference>
<dbReference type="InterPro" id="IPR006101">
    <property type="entry name" value="Glyco_hydro_2"/>
</dbReference>
<accession>F0S973</accession>
<dbReference type="eggNOG" id="COG3250">
    <property type="taxonomic scope" value="Bacteria"/>
</dbReference>
<gene>
    <name evidence="10" type="ordered locus">Pedsa_0799</name>
</gene>
<reference evidence="10 11" key="1">
    <citation type="journal article" date="2011" name="Stand. Genomic Sci.">
        <title>Complete genome sequence of the gliding, heparinolytic Pedobacter saltans type strain (113).</title>
        <authorList>
            <person name="Liolios K."/>
            <person name="Sikorski J."/>
            <person name="Lu M."/>
            <person name="Nolan M."/>
            <person name="Lapidus A."/>
            <person name="Lucas S."/>
            <person name="Hammon N."/>
            <person name="Deshpande S."/>
            <person name="Cheng J.F."/>
            <person name="Tapia R."/>
            <person name="Han C."/>
            <person name="Goodwin L."/>
            <person name="Pitluck S."/>
            <person name="Huntemann M."/>
            <person name="Ivanova N."/>
            <person name="Pagani I."/>
            <person name="Mavromatis K."/>
            <person name="Ovchinikova G."/>
            <person name="Pati A."/>
            <person name="Chen A."/>
            <person name="Palaniappan K."/>
            <person name="Land M."/>
            <person name="Hauser L."/>
            <person name="Brambilla E.M."/>
            <person name="Kotsyurbenko O."/>
            <person name="Rohde M."/>
            <person name="Tindall B.J."/>
            <person name="Abt B."/>
            <person name="Goker M."/>
            <person name="Detter J.C."/>
            <person name="Woyke T."/>
            <person name="Bristow J."/>
            <person name="Eisen J.A."/>
            <person name="Markowitz V."/>
            <person name="Hugenholtz P."/>
            <person name="Klenk H.P."/>
            <person name="Kyrpides N.C."/>
        </authorList>
    </citation>
    <scope>NUCLEOTIDE SEQUENCE [LARGE SCALE GENOMIC DNA]</scope>
    <source>
        <strain evidence="11">ATCC 51119 / DSM 12145 / JCM 21818 / LMG 10337 / NBRC 100064 / NCIMB 13643</strain>
    </source>
</reference>
<dbReference type="SUPFAM" id="SSF49303">
    <property type="entry name" value="beta-Galactosidase/glucuronidase domain"/>
    <property type="match status" value="1"/>
</dbReference>
<feature type="domain" description="Glycosyl hydrolases family 2 sugar binding" evidence="7">
    <location>
        <begin position="52"/>
        <end position="218"/>
    </location>
</feature>
<feature type="domain" description="Glycoside hydrolase family 2" evidence="9">
    <location>
        <begin position="690"/>
        <end position="792"/>
    </location>
</feature>
<evidence type="ECO:0000256" key="1">
    <source>
        <dbReference type="ARBA" id="ARBA00007401"/>
    </source>
</evidence>
<dbReference type="GO" id="GO:0005975">
    <property type="term" value="P:carbohydrate metabolic process"/>
    <property type="evidence" value="ECO:0007669"/>
    <property type="project" value="InterPro"/>
</dbReference>
<dbReference type="AlphaFoldDB" id="F0S973"/>
<dbReference type="Pfam" id="PF18565">
    <property type="entry name" value="Glyco_hydro2_C5"/>
    <property type="match status" value="1"/>
</dbReference>
<dbReference type="Pfam" id="PF02837">
    <property type="entry name" value="Glyco_hydro_2_N"/>
    <property type="match status" value="1"/>
</dbReference>
<evidence type="ECO:0000259" key="9">
    <source>
        <dbReference type="Pfam" id="PF18565"/>
    </source>
</evidence>
<evidence type="ECO:0000256" key="4">
    <source>
        <dbReference type="SAM" id="SignalP"/>
    </source>
</evidence>
<keyword evidence="4" id="KW-0732">Signal</keyword>
<dbReference type="HOGENOM" id="CLU_290008_0_0_10"/>
<dbReference type="Gene3D" id="2.60.120.260">
    <property type="entry name" value="Galactose-binding domain-like"/>
    <property type="match status" value="1"/>
</dbReference>
<dbReference type="InterPro" id="IPR013783">
    <property type="entry name" value="Ig-like_fold"/>
</dbReference>
<evidence type="ECO:0000313" key="11">
    <source>
        <dbReference type="Proteomes" id="UP000000310"/>
    </source>
</evidence>
<feature type="domain" description="Glycoside hydrolase family 2 catalytic" evidence="6">
    <location>
        <begin position="350"/>
        <end position="488"/>
    </location>
</feature>
<dbReference type="OrthoDB" id="9801077at2"/>
<organism evidence="10 11">
    <name type="scientific">Pseudopedobacter saltans (strain ATCC 51119 / DSM 12145 / JCM 21818 / CCUG 39354 / LMG 10337 / NBRC 100064 / NCIMB 13643)</name>
    <name type="common">Pedobacter saltans</name>
    <dbReference type="NCBI Taxonomy" id="762903"/>
    <lineage>
        <taxon>Bacteria</taxon>
        <taxon>Pseudomonadati</taxon>
        <taxon>Bacteroidota</taxon>
        <taxon>Sphingobacteriia</taxon>
        <taxon>Sphingobacteriales</taxon>
        <taxon>Sphingobacteriaceae</taxon>
        <taxon>Pseudopedobacter</taxon>
    </lineage>
</organism>
<dbReference type="GO" id="GO:0004553">
    <property type="term" value="F:hydrolase activity, hydrolyzing O-glycosyl compounds"/>
    <property type="evidence" value="ECO:0007669"/>
    <property type="project" value="InterPro"/>
</dbReference>
<dbReference type="PANTHER" id="PTHR42732">
    <property type="entry name" value="BETA-GALACTOSIDASE"/>
    <property type="match status" value="1"/>
</dbReference>
<dbReference type="InterPro" id="IPR017853">
    <property type="entry name" value="GH"/>
</dbReference>
<evidence type="ECO:0000256" key="2">
    <source>
        <dbReference type="ARBA" id="ARBA00022801"/>
    </source>
</evidence>
<feature type="domain" description="Glycoside hydrolase family 2 immunoglobulin-like beta-sandwich" evidence="5">
    <location>
        <begin position="239"/>
        <end position="343"/>
    </location>
</feature>
<dbReference type="PROSITE" id="PS51257">
    <property type="entry name" value="PROKAR_LIPOPROTEIN"/>
    <property type="match status" value="1"/>
</dbReference>
<keyword evidence="2 10" id="KW-0378">Hydrolase</keyword>
<dbReference type="InterPro" id="IPR023232">
    <property type="entry name" value="Glyco_hydro_2_AS"/>
</dbReference>
<evidence type="ECO:0000259" key="6">
    <source>
        <dbReference type="Pfam" id="PF02836"/>
    </source>
</evidence>
<keyword evidence="11" id="KW-1185">Reference proteome</keyword>
<dbReference type="SUPFAM" id="SSF49785">
    <property type="entry name" value="Galactose-binding domain-like"/>
    <property type="match status" value="1"/>
</dbReference>
<name>F0S973_PSESL</name>
<dbReference type="EMBL" id="CP002545">
    <property type="protein sequence ID" value="ADY51371.1"/>
    <property type="molecule type" value="Genomic_DNA"/>
</dbReference>
<evidence type="ECO:0000259" key="8">
    <source>
        <dbReference type="Pfam" id="PF16355"/>
    </source>
</evidence>
<dbReference type="PROSITE" id="PS00608">
    <property type="entry name" value="GLYCOSYL_HYDROL_F2_2"/>
    <property type="match status" value="1"/>
</dbReference>
<dbReference type="InterPro" id="IPR036156">
    <property type="entry name" value="Beta-gal/glucu_dom_sf"/>
</dbReference>
<feature type="domain" description="DUF4982" evidence="8">
    <location>
        <begin position="617"/>
        <end position="677"/>
    </location>
</feature>
<dbReference type="STRING" id="762903.Pedsa_0799"/>
<dbReference type="InterPro" id="IPR008979">
    <property type="entry name" value="Galactose-bd-like_sf"/>
</dbReference>
<dbReference type="InterPro" id="IPR006104">
    <property type="entry name" value="Glyco_hydro_2_N"/>
</dbReference>
<protein>
    <submittedName>
        <fullName evidence="10">Glycoside hydrolase family 2 sugar binding protein</fullName>
    </submittedName>
</protein>
<dbReference type="PRINTS" id="PR00132">
    <property type="entry name" value="GLHYDRLASE2"/>
</dbReference>
<evidence type="ECO:0000259" key="5">
    <source>
        <dbReference type="Pfam" id="PF00703"/>
    </source>
</evidence>
<evidence type="ECO:0000256" key="3">
    <source>
        <dbReference type="ARBA" id="ARBA00023295"/>
    </source>
</evidence>
<dbReference type="Gene3D" id="3.20.20.80">
    <property type="entry name" value="Glycosidases"/>
    <property type="match status" value="1"/>
</dbReference>
<dbReference type="InterPro" id="IPR032311">
    <property type="entry name" value="DUF4982"/>
</dbReference>
<dbReference type="SUPFAM" id="SSF51445">
    <property type="entry name" value="(Trans)glycosidases"/>
    <property type="match status" value="1"/>
</dbReference>
<sequence length="1056" mass="121766">MKKLINKTSLCFLLTASCMTFSTDLVKGQLPDPIILKEANIKLPKDPKRISKTINENWTFNYFPKKDADKAGYEQPGFNDAKWSVVAVPHTWMTYETTGELHPYVKNASPKDSPYWWDGWGIYRKKIVIGKEFADKKLFVEFDAVQKYSKVWLNGKYLGDHKGGYGGFYFDITDAVKFGEENLLVVAANNTMDDKYSIPPMSAGNFDVYGGINRDVRIVIKDKLHIPYQGSYKHEGGTFVTTPVVNQKEGVVNVLTYVKNDYKEDKNVKLVTIITDADNKEIDRMEVSKILSTDKIHQFSQKSKTINKPNLWSPETPYVYNVHTELYLDNKLVDTYYSPLGFRWFKWDYTKNKLHLNGKEVHVHGQNRHEEYVWLGGAFPKWIAMRDMKDIRYGLEHNFMRTAHYSHDASIYHFTDRNGIFINEELPNIKNQVFNQEVQEQNLREMIRRDRNHPSIFFWSMGNETTDAADSKWAVEEDTTRIVTSRHVYNDSAGEFNPHTEKNMSIEGFLRCTIKGWYSKDERDLEPTDGQHAGTEENDVKRALEKNVQSHYGSVWLYADHGADREYVNSPLKHINPKGWVDSWRNPKYKYYLWQANFATKPMVFIQYHYWRKQYIGQKKNFMIHSNCDVVELFVNGKSKGKKNLNAANQFTTTFNDILVEKGIIEAVGTKKDGTKVSYKIEMADDAKKIVLEASHTKQFAGRDGVIEIRAKAFDKNGVQVIGARPTLKWTVKGPATLVGPESYTSDIHKVEESEGTMYIDLPVTNLIRSTGEPGKVEITVSTSDLETGKVEVEFVAKDKSDVVKGIEEPVLSLQGREAIPHNMTQVSRIIAPQEMKYFTGELQYPMDKIKPSVTAFIKKENPTISTTTLEFNYVIAIFTQMMQANNGRLVADDYNFTVDQYNISREITRFIDKQDFPQAYKDELKDYYAYNIVFKGRDKNFIYQKDLIAKIPTGGKSVILNAKQKKYKDVIYTSETDLKKLVHQVYPETAKLEDGEMETILNFIVNVNPYVSSSRTRDRKTKIYTYTYSIDADKAILLPDPAKIQKIKKFPSKEF</sequence>
<evidence type="ECO:0000259" key="7">
    <source>
        <dbReference type="Pfam" id="PF02837"/>
    </source>
</evidence>
<dbReference type="InterPro" id="IPR006103">
    <property type="entry name" value="Glyco_hydro_2_cat"/>
</dbReference>
<comment type="similarity">
    <text evidence="1">Belongs to the glycosyl hydrolase 2 family.</text>
</comment>
<evidence type="ECO:0000313" key="10">
    <source>
        <dbReference type="EMBL" id="ADY51371.1"/>
    </source>
</evidence>
<dbReference type="InterPro" id="IPR051913">
    <property type="entry name" value="GH2_Domain-Containing"/>
</dbReference>
<dbReference type="InterPro" id="IPR040605">
    <property type="entry name" value="Glyco_hydro2_dom5"/>
</dbReference>
<dbReference type="PANTHER" id="PTHR42732:SF1">
    <property type="entry name" value="BETA-MANNOSIDASE"/>
    <property type="match status" value="1"/>
</dbReference>
<feature type="signal peptide" evidence="4">
    <location>
        <begin position="1"/>
        <end position="22"/>
    </location>
</feature>
<dbReference type="InterPro" id="IPR006102">
    <property type="entry name" value="Ig-like_GH2"/>
</dbReference>
<dbReference type="KEGG" id="psn:Pedsa_0799"/>
<dbReference type="Pfam" id="PF16355">
    <property type="entry name" value="DUF4982"/>
    <property type="match status" value="1"/>
</dbReference>
<feature type="chain" id="PRO_5003260074" evidence="4">
    <location>
        <begin position="23"/>
        <end position="1056"/>
    </location>
</feature>
<proteinExistence type="inferred from homology"/>
<dbReference type="Pfam" id="PF02836">
    <property type="entry name" value="Glyco_hydro_2_C"/>
    <property type="match status" value="1"/>
</dbReference>
<dbReference type="Proteomes" id="UP000000310">
    <property type="component" value="Chromosome"/>
</dbReference>
<dbReference type="Pfam" id="PF00703">
    <property type="entry name" value="Glyco_hydro_2"/>
    <property type="match status" value="1"/>
</dbReference>
<keyword evidence="3" id="KW-0326">Glycosidase</keyword>